<keyword evidence="3" id="KW-0479">Metal-binding</keyword>
<feature type="region of interest" description="Disordered" evidence="7">
    <location>
        <begin position="205"/>
        <end position="235"/>
    </location>
</feature>
<evidence type="ECO:0000256" key="2">
    <source>
        <dbReference type="ARBA" id="ARBA00022707"/>
    </source>
</evidence>
<evidence type="ECO:0000256" key="7">
    <source>
        <dbReference type="SAM" id="MobiDB-lite"/>
    </source>
</evidence>
<dbReference type="InterPro" id="IPR028846">
    <property type="entry name" value="Recoverin"/>
</dbReference>
<feature type="compositionally biased region" description="Polar residues" evidence="7">
    <location>
        <begin position="220"/>
        <end position="235"/>
    </location>
</feature>
<dbReference type="PROSITE" id="PS50222">
    <property type="entry name" value="EF_HAND_2"/>
    <property type="match status" value="3"/>
</dbReference>
<keyword evidence="6" id="KW-0449">Lipoprotein</keyword>
<feature type="domain" description="EF-hand" evidence="8">
    <location>
        <begin position="107"/>
        <end position="142"/>
    </location>
</feature>
<proteinExistence type="inferred from homology"/>
<dbReference type="Pfam" id="PF13833">
    <property type="entry name" value="EF-hand_8"/>
    <property type="match status" value="1"/>
</dbReference>
<dbReference type="SMART" id="SM00054">
    <property type="entry name" value="EFh"/>
    <property type="match status" value="3"/>
</dbReference>
<keyword evidence="4" id="KW-0677">Repeat</keyword>
<reference evidence="11" key="1">
    <citation type="submission" date="2017-02" db="UniProtKB">
        <authorList>
            <consortium name="WormBaseParasite"/>
        </authorList>
    </citation>
    <scope>IDENTIFICATION</scope>
</reference>
<comment type="similarity">
    <text evidence="1">Belongs to the recoverin family.</text>
</comment>
<evidence type="ECO:0000259" key="8">
    <source>
        <dbReference type="PROSITE" id="PS50222"/>
    </source>
</evidence>
<dbReference type="OrthoDB" id="191686at2759"/>
<organism evidence="11">
    <name type="scientific">Rodentolepis nana</name>
    <name type="common">Dwarf tapeworm</name>
    <name type="synonym">Hymenolepis nana</name>
    <dbReference type="NCBI Taxonomy" id="102285"/>
    <lineage>
        <taxon>Eukaryota</taxon>
        <taxon>Metazoa</taxon>
        <taxon>Spiralia</taxon>
        <taxon>Lophotrochozoa</taxon>
        <taxon>Platyhelminthes</taxon>
        <taxon>Cestoda</taxon>
        <taxon>Eucestoda</taxon>
        <taxon>Cyclophyllidea</taxon>
        <taxon>Hymenolepididae</taxon>
        <taxon>Rodentolepis</taxon>
    </lineage>
</organism>
<feature type="domain" description="EF-hand" evidence="8">
    <location>
        <begin position="158"/>
        <end position="193"/>
    </location>
</feature>
<dbReference type="InterPro" id="IPR002048">
    <property type="entry name" value="EF_hand_dom"/>
</dbReference>
<name>A0A0R3TLB1_RODNA</name>
<evidence type="ECO:0000256" key="4">
    <source>
        <dbReference type="ARBA" id="ARBA00022737"/>
    </source>
</evidence>
<evidence type="ECO:0000313" key="10">
    <source>
        <dbReference type="Proteomes" id="UP000278807"/>
    </source>
</evidence>
<keyword evidence="2" id="KW-0519">Myristate</keyword>
<dbReference type="PRINTS" id="PR00450">
    <property type="entry name" value="RECOVERIN"/>
</dbReference>
<dbReference type="GO" id="GO:0005509">
    <property type="term" value="F:calcium ion binding"/>
    <property type="evidence" value="ECO:0007669"/>
    <property type="project" value="InterPro"/>
</dbReference>
<dbReference type="FunFam" id="1.10.238.10:FF:000009">
    <property type="entry name" value="Visinin-like protein 1"/>
    <property type="match status" value="1"/>
</dbReference>
<dbReference type="WBParaSite" id="HNAJ_0000801601-mRNA-1">
    <property type="protein sequence ID" value="HNAJ_0000801601-mRNA-1"/>
    <property type="gene ID" value="HNAJ_0000801601"/>
</dbReference>
<sequence length="235" mass="26789">MGTKQTKLKAETVEELTRLTSFNEQEIQQWYRGFLKDCPSGQLTVEDFQRFYCALYSVSSFNSVGDTYGDPRPFARLVFRAFDQNGDGIVEFRDIITTLNVTRMGNDVEQRLQWAFQVYDLDGDGYISRSEMLQVVKAIYKMIGPSVVAREMPVEESTPELRTKRLFAAMDRDGDERISYADFVEGIRADAEILFLLRNPIPCSNNRQSLSETPAPRTLTPPQSIQSEPSQNGHC</sequence>
<accession>A0A0R3TLB1</accession>
<protein>
    <submittedName>
        <fullName evidence="11">Neurocalcin</fullName>
    </submittedName>
</protein>
<dbReference type="Gene3D" id="1.10.238.10">
    <property type="entry name" value="EF-hand"/>
    <property type="match status" value="1"/>
</dbReference>
<dbReference type="InterPro" id="IPR018247">
    <property type="entry name" value="EF_Hand_1_Ca_BS"/>
</dbReference>
<evidence type="ECO:0000256" key="5">
    <source>
        <dbReference type="ARBA" id="ARBA00022837"/>
    </source>
</evidence>
<dbReference type="AlphaFoldDB" id="A0A0R3TLB1"/>
<gene>
    <name evidence="9" type="ORF">HNAJ_LOCUS8012</name>
</gene>
<dbReference type="PANTHER" id="PTHR23055:SF178">
    <property type="entry name" value="NEUROCALCIN HOMOLOG"/>
    <property type="match status" value="1"/>
</dbReference>
<dbReference type="Pfam" id="PF13499">
    <property type="entry name" value="EF-hand_7"/>
    <property type="match status" value="1"/>
</dbReference>
<dbReference type="PROSITE" id="PS00018">
    <property type="entry name" value="EF_HAND_1"/>
    <property type="match status" value="2"/>
</dbReference>
<evidence type="ECO:0000256" key="1">
    <source>
        <dbReference type="ARBA" id="ARBA00006049"/>
    </source>
</evidence>
<evidence type="ECO:0000256" key="6">
    <source>
        <dbReference type="ARBA" id="ARBA00023288"/>
    </source>
</evidence>
<dbReference type="SUPFAM" id="SSF47473">
    <property type="entry name" value="EF-hand"/>
    <property type="match status" value="1"/>
</dbReference>
<dbReference type="Proteomes" id="UP000278807">
    <property type="component" value="Unassembled WGS sequence"/>
</dbReference>
<evidence type="ECO:0000313" key="11">
    <source>
        <dbReference type="WBParaSite" id="HNAJ_0000801601-mRNA-1"/>
    </source>
</evidence>
<keyword evidence="10" id="KW-1185">Reference proteome</keyword>
<evidence type="ECO:0000256" key="3">
    <source>
        <dbReference type="ARBA" id="ARBA00022723"/>
    </source>
</evidence>
<keyword evidence="5" id="KW-0106">Calcium</keyword>
<dbReference type="EMBL" id="UZAE01012172">
    <property type="protein sequence ID" value="VDO03872.1"/>
    <property type="molecule type" value="Genomic_DNA"/>
</dbReference>
<dbReference type="InterPro" id="IPR011992">
    <property type="entry name" value="EF-hand-dom_pair"/>
</dbReference>
<evidence type="ECO:0000313" key="9">
    <source>
        <dbReference type="EMBL" id="VDO03872.1"/>
    </source>
</evidence>
<dbReference type="CDD" id="cd00051">
    <property type="entry name" value="EFh"/>
    <property type="match status" value="2"/>
</dbReference>
<reference evidence="9 10" key="2">
    <citation type="submission" date="2018-11" db="EMBL/GenBank/DDBJ databases">
        <authorList>
            <consortium name="Pathogen Informatics"/>
        </authorList>
    </citation>
    <scope>NUCLEOTIDE SEQUENCE [LARGE SCALE GENOMIC DNA]</scope>
</reference>
<dbReference type="STRING" id="102285.A0A0R3TLB1"/>
<feature type="domain" description="EF-hand" evidence="8">
    <location>
        <begin position="70"/>
        <end position="105"/>
    </location>
</feature>
<dbReference type="PANTHER" id="PTHR23055">
    <property type="entry name" value="CALCIUM BINDING PROTEINS"/>
    <property type="match status" value="1"/>
</dbReference>